<comment type="caution">
    <text evidence="1">The sequence shown here is derived from an EMBL/GenBank/DDBJ whole genome shotgun (WGS) entry which is preliminary data.</text>
</comment>
<accession>A0A8J7WNH2</accession>
<dbReference type="EMBL" id="JAGSXH010000017">
    <property type="protein sequence ID" value="MBS2962942.1"/>
    <property type="molecule type" value="Genomic_DNA"/>
</dbReference>
<protein>
    <submittedName>
        <fullName evidence="1">Uncharacterized protein</fullName>
    </submittedName>
</protein>
<organism evidence="1 2">
    <name type="scientific">Actinocrinis puniceicyclus</name>
    <dbReference type="NCBI Taxonomy" id="977794"/>
    <lineage>
        <taxon>Bacteria</taxon>
        <taxon>Bacillati</taxon>
        <taxon>Actinomycetota</taxon>
        <taxon>Actinomycetes</taxon>
        <taxon>Catenulisporales</taxon>
        <taxon>Actinospicaceae</taxon>
        <taxon>Actinocrinis</taxon>
    </lineage>
</organism>
<name>A0A8J7WNH2_9ACTN</name>
<gene>
    <name evidence="1" type="ORF">KGA66_07800</name>
</gene>
<dbReference type="Proteomes" id="UP000677913">
    <property type="component" value="Unassembled WGS sequence"/>
</dbReference>
<dbReference type="RefSeq" id="WP_211466147.1">
    <property type="nucleotide sequence ID" value="NZ_JAGSXH010000017.1"/>
</dbReference>
<dbReference type="AlphaFoldDB" id="A0A8J7WNH2"/>
<proteinExistence type="predicted"/>
<keyword evidence="2" id="KW-1185">Reference proteome</keyword>
<evidence type="ECO:0000313" key="2">
    <source>
        <dbReference type="Proteomes" id="UP000677913"/>
    </source>
</evidence>
<sequence length="78" mass="8861">MTTQRVQVFMRIWGRAGQDADRAEATARETAEARNWEITGVNRTVGGLRTVPRNDRHALDQGDAWNRAWAVYSSEEIS</sequence>
<evidence type="ECO:0000313" key="1">
    <source>
        <dbReference type="EMBL" id="MBS2962942.1"/>
    </source>
</evidence>
<reference evidence="1" key="1">
    <citation type="submission" date="2021-04" db="EMBL/GenBank/DDBJ databases">
        <title>Genome based classification of Actinospica acidithermotolerans sp. nov., an actinobacterium isolated from an Indonesian hot spring.</title>
        <authorList>
            <person name="Kusuma A.B."/>
            <person name="Putra K.E."/>
            <person name="Nafisah S."/>
            <person name="Loh J."/>
            <person name="Nouioui I."/>
            <person name="Goodfellow M."/>
        </authorList>
    </citation>
    <scope>NUCLEOTIDE SEQUENCE</scope>
    <source>
        <strain evidence="1">DSM 45618</strain>
    </source>
</reference>